<protein>
    <recommendedName>
        <fullName evidence="3">NACHT domain-containing protein</fullName>
    </recommendedName>
</protein>
<dbReference type="AlphaFoldDB" id="A0AAW0Y3J4"/>
<evidence type="ECO:0000313" key="2">
    <source>
        <dbReference type="Proteomes" id="UP001445076"/>
    </source>
</evidence>
<dbReference type="Proteomes" id="UP001445076">
    <property type="component" value="Unassembled WGS sequence"/>
</dbReference>
<feature type="non-terminal residue" evidence="1">
    <location>
        <position position="1"/>
    </location>
</feature>
<dbReference type="Gene3D" id="3.40.50.300">
    <property type="entry name" value="P-loop containing nucleotide triphosphate hydrolases"/>
    <property type="match status" value="1"/>
</dbReference>
<dbReference type="InterPro" id="IPR027417">
    <property type="entry name" value="P-loop_NTPase"/>
</dbReference>
<comment type="caution">
    <text evidence="1">The sequence shown here is derived from an EMBL/GenBank/DDBJ whole genome shotgun (WGS) entry which is preliminary data.</text>
</comment>
<dbReference type="PANTHER" id="PTHR46844:SF1">
    <property type="entry name" value="SLR5058 PROTEIN"/>
    <property type="match status" value="1"/>
</dbReference>
<sequence length="766" mass="88119">YMMSSWLSRHSSMIYLSQYQLVLPFHCSSVNTRDIYYLLRFKILPNATFACDSGSLIRILSNLRVLWLVDGWDEATQEARCLLKELLTTQSPSHTVLITSRPELSTALTNDTVFTSKFLRFSLLGLDNNEKGKLLQKKESEFSSHKRSISEFVDHMGRFAGLVQEELKNPLKLLLMARLWCENSEFQPDTSLIKLYMRIKEVLIKQLVEKLAAEVAPGERDAEEQVDKWLRCFCKITFNSMRKGPILRIDSKDLKKLKEECRIVRDSQCLSTFLNYHPSNNGKGYYTYLHYSHQCFYAALHVVLRCSQARDPETEINKMFQPYIRKSSDYINPCLGIYDIVLEILILFMIVISKLSFGWIGSRVNRTEFSQKLQQLFRKLTNLATGTYFPREDSEDTSNMSKYHPVLLQLLEMQALKYFTSNISARSLANMLFLSLDEEGDPPKWFEVLQRCHYHEDLVKEAARRVDTKMWIVTDGDLKAARELMVHIMPNELVISINGDPKKLADLEIVLYLVARKKVKVHLHLHWHYASIGLKNFFSDEHLSLLCDNSPKCWIVSFMGHLSSRGVMSLAAASRMELLFIRVSDGDTVNHICSATQNMKSLQRVDLVYDLRKFIIPCSSLGGSIGILKFIDGIINILMFKRRKSLNFSLFLPHLNVSAVNPAVDFISGLSKHYGILSVDQLDHKGVKKLVIGLEKNGVRVAKLVKSFFNKEIKKYIRIAFTSLPLQIPLKDLVQHWHDANRSLFLMQSLDNISSKLLVNKQSVLS</sequence>
<dbReference type="EMBL" id="JARKIK010000006">
    <property type="protein sequence ID" value="KAK8751378.1"/>
    <property type="molecule type" value="Genomic_DNA"/>
</dbReference>
<reference evidence="1 2" key="1">
    <citation type="journal article" date="2024" name="BMC Genomics">
        <title>Genome assembly of redclaw crayfish (Cherax quadricarinatus) provides insights into its immune adaptation and hypoxia tolerance.</title>
        <authorList>
            <person name="Liu Z."/>
            <person name="Zheng J."/>
            <person name="Li H."/>
            <person name="Fang K."/>
            <person name="Wang S."/>
            <person name="He J."/>
            <person name="Zhou D."/>
            <person name="Weng S."/>
            <person name="Chi M."/>
            <person name="Gu Z."/>
            <person name="He J."/>
            <person name="Li F."/>
            <person name="Wang M."/>
        </authorList>
    </citation>
    <scope>NUCLEOTIDE SEQUENCE [LARGE SCALE GENOMIC DNA]</scope>
    <source>
        <strain evidence="1">ZL_2023a</strain>
    </source>
</reference>
<organism evidence="1 2">
    <name type="scientific">Cherax quadricarinatus</name>
    <name type="common">Australian red claw crayfish</name>
    <dbReference type="NCBI Taxonomy" id="27406"/>
    <lineage>
        <taxon>Eukaryota</taxon>
        <taxon>Metazoa</taxon>
        <taxon>Ecdysozoa</taxon>
        <taxon>Arthropoda</taxon>
        <taxon>Crustacea</taxon>
        <taxon>Multicrustacea</taxon>
        <taxon>Malacostraca</taxon>
        <taxon>Eumalacostraca</taxon>
        <taxon>Eucarida</taxon>
        <taxon>Decapoda</taxon>
        <taxon>Pleocyemata</taxon>
        <taxon>Astacidea</taxon>
        <taxon>Parastacoidea</taxon>
        <taxon>Parastacidae</taxon>
        <taxon>Cherax</taxon>
    </lineage>
</organism>
<gene>
    <name evidence="1" type="ORF">OTU49_014492</name>
</gene>
<accession>A0AAW0Y3J4</accession>
<keyword evidence="2" id="KW-1185">Reference proteome</keyword>
<proteinExistence type="predicted"/>
<dbReference type="PANTHER" id="PTHR46844">
    <property type="entry name" value="SLR5058 PROTEIN"/>
    <property type="match status" value="1"/>
</dbReference>
<name>A0AAW0Y3J4_CHEQU</name>
<evidence type="ECO:0000313" key="1">
    <source>
        <dbReference type="EMBL" id="KAK8751378.1"/>
    </source>
</evidence>
<evidence type="ECO:0008006" key="3">
    <source>
        <dbReference type="Google" id="ProtNLM"/>
    </source>
</evidence>